<reference evidence="2" key="1">
    <citation type="submission" date="2021-01" db="EMBL/GenBank/DDBJ databases">
        <authorList>
            <person name="Corre E."/>
            <person name="Pelletier E."/>
            <person name="Niang G."/>
            <person name="Scheremetjew M."/>
            <person name="Finn R."/>
            <person name="Kale V."/>
            <person name="Holt S."/>
            <person name="Cochrane G."/>
            <person name="Meng A."/>
            <person name="Brown T."/>
            <person name="Cohen L."/>
        </authorList>
    </citation>
    <scope>NUCLEOTIDE SEQUENCE</scope>
    <source>
        <strain evidence="2">RCC1693</strain>
    </source>
</reference>
<proteinExistence type="predicted"/>
<sequence length="136" mass="14607">MMGTYYAFIHSIHSWQIEQGVDSAPASKYVGALMHSIANDGKLAGTEGFDELILEQTPGGLNEQGIRELTSAGVMDEFKATMSSIDARWSGLAEASEKRPATIRDKREAKAKLMWAAGGFMAGVIATVAVLKASRK</sequence>
<organism evidence="2">
    <name type="scientific">Florenciella parvula</name>
    <dbReference type="NCBI Taxonomy" id="236787"/>
    <lineage>
        <taxon>Eukaryota</taxon>
        <taxon>Sar</taxon>
        <taxon>Stramenopiles</taxon>
        <taxon>Ochrophyta</taxon>
        <taxon>Dictyochophyceae</taxon>
        <taxon>Florenciellales</taxon>
        <taxon>Florenciella</taxon>
    </lineage>
</organism>
<protein>
    <submittedName>
        <fullName evidence="2">Uncharacterized protein</fullName>
    </submittedName>
</protein>
<name>A0A7S2C6M5_9STRA</name>
<dbReference type="EMBL" id="HBGT01016485">
    <property type="protein sequence ID" value="CAD9416430.1"/>
    <property type="molecule type" value="Transcribed_RNA"/>
</dbReference>
<gene>
    <name evidence="2" type="ORF">FPAR1323_LOCUS8794</name>
</gene>
<dbReference type="AlphaFoldDB" id="A0A7S2C6M5"/>
<keyword evidence="1" id="KW-1133">Transmembrane helix</keyword>
<evidence type="ECO:0000313" key="2">
    <source>
        <dbReference type="EMBL" id="CAD9416430.1"/>
    </source>
</evidence>
<keyword evidence="1" id="KW-0472">Membrane</keyword>
<evidence type="ECO:0000256" key="1">
    <source>
        <dbReference type="SAM" id="Phobius"/>
    </source>
</evidence>
<accession>A0A7S2C6M5</accession>
<feature type="transmembrane region" description="Helical" evidence="1">
    <location>
        <begin position="113"/>
        <end position="131"/>
    </location>
</feature>
<keyword evidence="1" id="KW-0812">Transmembrane</keyword>